<dbReference type="InterPro" id="IPR036890">
    <property type="entry name" value="HATPase_C_sf"/>
</dbReference>
<protein>
    <recommendedName>
        <fullName evidence="3">histidine kinase</fullName>
        <ecNumber evidence="3">2.7.13.3</ecNumber>
    </recommendedName>
</protein>
<dbReference type="SMART" id="SM00387">
    <property type="entry name" value="HATPase_c"/>
    <property type="match status" value="1"/>
</dbReference>
<dbReference type="InterPro" id="IPR036097">
    <property type="entry name" value="HisK_dim/P_sf"/>
</dbReference>
<dbReference type="SMART" id="SM00304">
    <property type="entry name" value="HAMP"/>
    <property type="match status" value="1"/>
</dbReference>
<dbReference type="SUPFAM" id="SSF55874">
    <property type="entry name" value="ATPase domain of HSP90 chaperone/DNA topoisomerase II/histidine kinase"/>
    <property type="match status" value="1"/>
</dbReference>
<dbReference type="InterPro" id="IPR003594">
    <property type="entry name" value="HATPase_dom"/>
</dbReference>
<evidence type="ECO:0000313" key="12">
    <source>
        <dbReference type="EMBL" id="RCS29609.1"/>
    </source>
</evidence>
<dbReference type="SUPFAM" id="SSF158472">
    <property type="entry name" value="HAMP domain-like"/>
    <property type="match status" value="1"/>
</dbReference>
<dbReference type="InterPro" id="IPR003661">
    <property type="entry name" value="HisK_dim/P_dom"/>
</dbReference>
<evidence type="ECO:0000256" key="1">
    <source>
        <dbReference type="ARBA" id="ARBA00000085"/>
    </source>
</evidence>
<feature type="domain" description="Histidine kinase" evidence="10">
    <location>
        <begin position="238"/>
        <end position="451"/>
    </location>
</feature>
<sequence length="453" mass="49428">MRAIVFRTAAFRMALWQAALFAVLAAALLGIVWLRINDYAQEQLRDDVAIEMASLRQADARDNLEAELRQRLAGLPADQDYYLLTDAGGRAIAGNLSYRPASAGWHAVPLHGAVGKDNSDADQVQLFAARLADGRWLVVGRDNRSVVELGEVLSRGFIDIGLLAVVLVLLSGGFASWRYLQRIDALGERAERMLEGAPESRIVGSGRGDEIDRLAARLNRMLERMRVLMEGMRQVSDDIAHDLRTPLSKVRQQLEASLADTSDEAMLRRSVDRAIADIDGLLVTFRALLRIASVEARERQAGFGEVDLSAVFEHIAETYRPVAEDGNRRLEASVAPGQRMRGDRALITQMLANLVENALRHTPPDAHIRVDLQAGAGALVGRIADTGPGIPAESRERVLKRFVRLDSSRSTPGAGLGLALVAAVSDLHGIKLTLRDAAPGLVVELRFPDTAPR</sequence>
<proteinExistence type="predicted"/>
<keyword evidence="9" id="KW-0902">Two-component regulatory system</keyword>
<dbReference type="InterPro" id="IPR050428">
    <property type="entry name" value="TCS_sensor_his_kinase"/>
</dbReference>
<evidence type="ECO:0000256" key="2">
    <source>
        <dbReference type="ARBA" id="ARBA00004370"/>
    </source>
</evidence>
<dbReference type="Gene3D" id="3.30.565.10">
    <property type="entry name" value="Histidine kinase-like ATPase, C-terminal domain"/>
    <property type="match status" value="1"/>
</dbReference>
<organism evidence="12 13">
    <name type="scientific">Rhodanobacter denitrificans</name>
    <dbReference type="NCBI Taxonomy" id="666685"/>
    <lineage>
        <taxon>Bacteria</taxon>
        <taxon>Pseudomonadati</taxon>
        <taxon>Pseudomonadota</taxon>
        <taxon>Gammaproteobacteria</taxon>
        <taxon>Lysobacterales</taxon>
        <taxon>Rhodanobacteraceae</taxon>
        <taxon>Rhodanobacter</taxon>
    </lineage>
</organism>
<dbReference type="GO" id="GO:0005886">
    <property type="term" value="C:plasma membrane"/>
    <property type="evidence" value="ECO:0007669"/>
    <property type="project" value="TreeGrafter"/>
</dbReference>
<evidence type="ECO:0000256" key="6">
    <source>
        <dbReference type="ARBA" id="ARBA00022692"/>
    </source>
</evidence>
<keyword evidence="5" id="KW-0808">Transferase</keyword>
<dbReference type="Gene3D" id="1.10.287.130">
    <property type="match status" value="1"/>
</dbReference>
<dbReference type="EMBL" id="QFWQ01000006">
    <property type="protein sequence ID" value="RCS29609.1"/>
    <property type="molecule type" value="Genomic_DNA"/>
</dbReference>
<dbReference type="PANTHER" id="PTHR45436:SF8">
    <property type="entry name" value="HISTIDINE KINASE"/>
    <property type="match status" value="1"/>
</dbReference>
<gene>
    <name evidence="12" type="ORF">DEO45_10620</name>
</gene>
<evidence type="ECO:0000259" key="10">
    <source>
        <dbReference type="PROSITE" id="PS50109"/>
    </source>
</evidence>
<dbReference type="CDD" id="cd00082">
    <property type="entry name" value="HisKA"/>
    <property type="match status" value="1"/>
</dbReference>
<dbReference type="Pfam" id="PF02518">
    <property type="entry name" value="HATPase_c"/>
    <property type="match status" value="1"/>
</dbReference>
<evidence type="ECO:0000259" key="11">
    <source>
        <dbReference type="PROSITE" id="PS50885"/>
    </source>
</evidence>
<dbReference type="PANTHER" id="PTHR45436">
    <property type="entry name" value="SENSOR HISTIDINE KINASE YKOH"/>
    <property type="match status" value="1"/>
</dbReference>
<evidence type="ECO:0000256" key="5">
    <source>
        <dbReference type="ARBA" id="ARBA00022679"/>
    </source>
</evidence>
<feature type="domain" description="HAMP" evidence="11">
    <location>
        <begin position="177"/>
        <end position="230"/>
    </location>
</feature>
<keyword evidence="8" id="KW-1133">Transmembrane helix</keyword>
<dbReference type="SMART" id="SM00388">
    <property type="entry name" value="HisKA"/>
    <property type="match status" value="1"/>
</dbReference>
<comment type="catalytic activity">
    <reaction evidence="1">
        <text>ATP + protein L-histidine = ADP + protein N-phospho-L-histidine.</text>
        <dbReference type="EC" id="2.7.13.3"/>
    </reaction>
</comment>
<dbReference type="GO" id="GO:0000155">
    <property type="term" value="F:phosphorelay sensor kinase activity"/>
    <property type="evidence" value="ECO:0007669"/>
    <property type="project" value="InterPro"/>
</dbReference>
<dbReference type="PROSITE" id="PS50885">
    <property type="entry name" value="HAMP"/>
    <property type="match status" value="1"/>
</dbReference>
<dbReference type="SUPFAM" id="SSF47384">
    <property type="entry name" value="Homodimeric domain of signal transducing histidine kinase"/>
    <property type="match status" value="1"/>
</dbReference>
<dbReference type="InterPro" id="IPR003660">
    <property type="entry name" value="HAMP_dom"/>
</dbReference>
<keyword evidence="4" id="KW-0597">Phosphoprotein</keyword>
<dbReference type="AlphaFoldDB" id="A0A368KCD9"/>
<accession>A0A368KCD9</accession>
<dbReference type="Proteomes" id="UP000252387">
    <property type="component" value="Unassembled WGS sequence"/>
</dbReference>
<keyword evidence="7 12" id="KW-0418">Kinase</keyword>
<keyword evidence="6" id="KW-0812">Transmembrane</keyword>
<keyword evidence="8" id="KW-0472">Membrane</keyword>
<evidence type="ECO:0000256" key="7">
    <source>
        <dbReference type="ARBA" id="ARBA00022777"/>
    </source>
</evidence>
<comment type="subcellular location">
    <subcellularLocation>
        <location evidence="2">Membrane</location>
    </subcellularLocation>
</comment>
<comment type="caution">
    <text evidence="12">The sequence shown here is derived from an EMBL/GenBank/DDBJ whole genome shotgun (WGS) entry which is preliminary data.</text>
</comment>
<dbReference type="Pfam" id="PF00512">
    <property type="entry name" value="HisKA"/>
    <property type="match status" value="1"/>
</dbReference>
<evidence type="ECO:0000256" key="4">
    <source>
        <dbReference type="ARBA" id="ARBA00022553"/>
    </source>
</evidence>
<reference evidence="12 13" key="1">
    <citation type="submission" date="2018-05" db="EMBL/GenBank/DDBJ databases">
        <title>Draft genome sequence of Rhodanobacter denitrificans Yn1 isolated from gold copper mine.</title>
        <authorList>
            <person name="Yang N."/>
            <person name="Mazhar H.S."/>
            <person name="Rensing C."/>
        </authorList>
    </citation>
    <scope>NUCLEOTIDE SEQUENCE [LARGE SCALE GENOMIC DNA]</scope>
    <source>
        <strain evidence="12 13">Yn1</strain>
    </source>
</reference>
<evidence type="ECO:0000313" key="13">
    <source>
        <dbReference type="Proteomes" id="UP000252387"/>
    </source>
</evidence>
<dbReference type="InterPro" id="IPR005467">
    <property type="entry name" value="His_kinase_dom"/>
</dbReference>
<dbReference type="PROSITE" id="PS50109">
    <property type="entry name" value="HIS_KIN"/>
    <property type="match status" value="1"/>
</dbReference>
<name>A0A368KCD9_9GAMM</name>
<evidence type="ECO:0000256" key="8">
    <source>
        <dbReference type="ARBA" id="ARBA00022989"/>
    </source>
</evidence>
<dbReference type="EC" id="2.7.13.3" evidence="3"/>
<keyword evidence="13" id="KW-1185">Reference proteome</keyword>
<evidence type="ECO:0000256" key="9">
    <source>
        <dbReference type="ARBA" id="ARBA00023012"/>
    </source>
</evidence>
<dbReference type="RefSeq" id="WP_114343330.1">
    <property type="nucleotide sequence ID" value="NZ_QFWQ01000006.1"/>
</dbReference>
<evidence type="ECO:0000256" key="3">
    <source>
        <dbReference type="ARBA" id="ARBA00012438"/>
    </source>
</evidence>
<dbReference type="OrthoDB" id="9809766at2"/>